<organism evidence="2 3">
    <name type="scientific">Niastella koreensis</name>
    <dbReference type="NCBI Taxonomy" id="354356"/>
    <lineage>
        <taxon>Bacteria</taxon>
        <taxon>Pseudomonadati</taxon>
        <taxon>Bacteroidota</taxon>
        <taxon>Chitinophagia</taxon>
        <taxon>Chitinophagales</taxon>
        <taxon>Chitinophagaceae</taxon>
        <taxon>Niastella</taxon>
    </lineage>
</organism>
<reference evidence="2 3" key="1">
    <citation type="submission" date="2016-04" db="EMBL/GenBank/DDBJ databases">
        <authorList>
            <person name="Chen L."/>
            <person name="Zhuang W."/>
            <person name="Wang G."/>
        </authorList>
    </citation>
    <scope>NUCLEOTIDE SEQUENCE [LARGE SCALE GENOMIC DNA]</scope>
    <source>
        <strain evidence="3">GR20</strain>
    </source>
</reference>
<evidence type="ECO:0000259" key="1">
    <source>
        <dbReference type="Pfam" id="PF01863"/>
    </source>
</evidence>
<dbReference type="InterPro" id="IPR002725">
    <property type="entry name" value="YgjP-like_metallopeptidase"/>
</dbReference>
<dbReference type="EMBL" id="LWBO01000001">
    <property type="protein sequence ID" value="OQP55679.1"/>
    <property type="molecule type" value="Genomic_DNA"/>
</dbReference>
<feature type="domain" description="YgjP-like metallopeptidase" evidence="1">
    <location>
        <begin position="4"/>
        <end position="78"/>
    </location>
</feature>
<sequence length="87" mass="10360">MNNKYIDLYVRPGTTALQCQNILNKLYRNEMKELVPTYIKKWEKVMHVKVNEFGIKLMKTKWGTCNIESKRIWLNLELDGTLIRTKA</sequence>
<keyword evidence="3" id="KW-1185">Reference proteome</keyword>
<comment type="caution">
    <text evidence="2">The sequence shown here is derived from an EMBL/GenBank/DDBJ whole genome shotgun (WGS) entry which is preliminary data.</text>
</comment>
<evidence type="ECO:0000313" key="3">
    <source>
        <dbReference type="Proteomes" id="UP000192277"/>
    </source>
</evidence>
<accession>A0ABX3P655</accession>
<protein>
    <recommendedName>
        <fullName evidence="1">YgjP-like metallopeptidase domain-containing protein</fullName>
    </recommendedName>
</protein>
<dbReference type="Gene3D" id="3.30.2010.10">
    <property type="entry name" value="Metalloproteases ('zincins'), catalytic domain"/>
    <property type="match status" value="1"/>
</dbReference>
<dbReference type="Pfam" id="PF01863">
    <property type="entry name" value="YgjP-like"/>
    <property type="match status" value="1"/>
</dbReference>
<name>A0ABX3P655_9BACT</name>
<dbReference type="Proteomes" id="UP000192277">
    <property type="component" value="Unassembled WGS sequence"/>
</dbReference>
<proteinExistence type="predicted"/>
<gene>
    <name evidence="2" type="ORF">A4D02_05090</name>
</gene>
<evidence type="ECO:0000313" key="2">
    <source>
        <dbReference type="EMBL" id="OQP55679.1"/>
    </source>
</evidence>
<dbReference type="CDD" id="cd07344">
    <property type="entry name" value="M48_yhfN_like"/>
    <property type="match status" value="1"/>
</dbReference>